<dbReference type="AlphaFoldDB" id="A0A5M8PEL2"/>
<protein>
    <submittedName>
        <fullName evidence="2">Uncharacterized protein</fullName>
    </submittedName>
</protein>
<accession>A0A5M8PEL2</accession>
<reference evidence="2 3" key="1">
    <citation type="submission" date="2019-09" db="EMBL/GenBank/DDBJ databases">
        <title>The hologenome of the rock-dwelling lichen Lasallia pustulata.</title>
        <authorList>
            <person name="Greshake Tzovaras B."/>
            <person name="Segers F."/>
            <person name="Bicker A."/>
            <person name="Dal Grande F."/>
            <person name="Otte J."/>
            <person name="Hankeln T."/>
            <person name="Schmitt I."/>
            <person name="Ebersberger I."/>
        </authorList>
    </citation>
    <scope>NUCLEOTIDE SEQUENCE [LARGE SCALE GENOMIC DNA]</scope>
    <source>
        <strain evidence="2">A1-1</strain>
    </source>
</reference>
<comment type="caution">
    <text evidence="2">The sequence shown here is derived from an EMBL/GenBank/DDBJ whole genome shotgun (WGS) entry which is preliminary data.</text>
</comment>
<feature type="region of interest" description="Disordered" evidence="1">
    <location>
        <begin position="124"/>
        <end position="178"/>
    </location>
</feature>
<gene>
    <name evidence="2" type="ORF">FRX48_08906</name>
</gene>
<dbReference type="EMBL" id="VXIT01000018">
    <property type="protein sequence ID" value="KAA6407358.1"/>
    <property type="molecule type" value="Genomic_DNA"/>
</dbReference>
<organism evidence="2 3">
    <name type="scientific">Lasallia pustulata</name>
    <dbReference type="NCBI Taxonomy" id="136370"/>
    <lineage>
        <taxon>Eukaryota</taxon>
        <taxon>Fungi</taxon>
        <taxon>Dikarya</taxon>
        <taxon>Ascomycota</taxon>
        <taxon>Pezizomycotina</taxon>
        <taxon>Lecanoromycetes</taxon>
        <taxon>OSLEUM clade</taxon>
        <taxon>Umbilicariomycetidae</taxon>
        <taxon>Umbilicariales</taxon>
        <taxon>Umbilicariaceae</taxon>
        <taxon>Lasallia</taxon>
    </lineage>
</organism>
<dbReference type="Proteomes" id="UP000324767">
    <property type="component" value="Unassembled WGS sequence"/>
</dbReference>
<name>A0A5M8PEL2_9LECA</name>
<feature type="compositionally biased region" description="Basic and acidic residues" evidence="1">
    <location>
        <begin position="154"/>
        <end position="178"/>
    </location>
</feature>
<sequence>MPSSGAVSAELSTDYIQSTSEQLDEATAYFSPTFNSLQRIKAEYEATHMSLHYFQDLQREGIIDHYDMENWRDQKAHLVTLREEWNYWRQELKVVKERIDHLTKLVAPEKMVEDEILTEKIKAEKVHQKEDIPEEDPSGVDASEKDASEEDASEKDASGEDVSEIDKPEAQAAEEERE</sequence>
<evidence type="ECO:0000313" key="2">
    <source>
        <dbReference type="EMBL" id="KAA6407358.1"/>
    </source>
</evidence>
<proteinExistence type="predicted"/>
<evidence type="ECO:0000256" key="1">
    <source>
        <dbReference type="SAM" id="MobiDB-lite"/>
    </source>
</evidence>
<evidence type="ECO:0000313" key="3">
    <source>
        <dbReference type="Proteomes" id="UP000324767"/>
    </source>
</evidence>